<keyword evidence="6" id="KW-0378">Hydrolase</keyword>
<gene>
    <name evidence="15" type="primary">5566922</name>
</gene>
<dbReference type="EC" id="3.4.21.4" evidence="12"/>
<evidence type="ECO:0000259" key="14">
    <source>
        <dbReference type="PROSITE" id="PS50240"/>
    </source>
</evidence>
<dbReference type="AlphaFoldDB" id="A0A6I8U5B9"/>
<dbReference type="PROSITE" id="PS00135">
    <property type="entry name" value="TRYPSIN_SER"/>
    <property type="match status" value="1"/>
</dbReference>
<dbReference type="SUPFAM" id="SSF50494">
    <property type="entry name" value="Trypsin-like serine proteases"/>
    <property type="match status" value="1"/>
</dbReference>
<evidence type="ECO:0000256" key="10">
    <source>
        <dbReference type="ARBA" id="ARBA00024195"/>
    </source>
</evidence>
<evidence type="ECO:0000313" key="16">
    <source>
        <dbReference type="Proteomes" id="UP000008820"/>
    </source>
</evidence>
<evidence type="ECO:0000256" key="11">
    <source>
        <dbReference type="ARBA" id="ARBA00036320"/>
    </source>
</evidence>
<dbReference type="Pfam" id="PF00089">
    <property type="entry name" value="Trypsin"/>
    <property type="match status" value="1"/>
</dbReference>
<dbReference type="PANTHER" id="PTHR24276:SF97">
    <property type="entry name" value="GH13245P2-RELATED"/>
    <property type="match status" value="1"/>
</dbReference>
<evidence type="ECO:0000256" key="7">
    <source>
        <dbReference type="ARBA" id="ARBA00022825"/>
    </source>
</evidence>
<evidence type="ECO:0000256" key="8">
    <source>
        <dbReference type="ARBA" id="ARBA00023145"/>
    </source>
</evidence>
<dbReference type="GO" id="GO:0006508">
    <property type="term" value="P:proteolysis"/>
    <property type="evidence" value="ECO:0007669"/>
    <property type="project" value="UniProtKB-KW"/>
</dbReference>
<dbReference type="InterPro" id="IPR033116">
    <property type="entry name" value="TRYPSIN_SER"/>
</dbReference>
<keyword evidence="8" id="KW-0865">Zymogen</keyword>
<dbReference type="PRINTS" id="PR00722">
    <property type="entry name" value="CHYMOTRYPSIN"/>
</dbReference>
<evidence type="ECO:0000256" key="6">
    <source>
        <dbReference type="ARBA" id="ARBA00022801"/>
    </source>
</evidence>
<dbReference type="PROSITE" id="PS00134">
    <property type="entry name" value="TRYPSIN_HIS"/>
    <property type="match status" value="1"/>
</dbReference>
<dbReference type="InterPro" id="IPR050430">
    <property type="entry name" value="Peptidase_S1"/>
</dbReference>
<reference evidence="15" key="2">
    <citation type="submission" date="2020-05" db="UniProtKB">
        <authorList>
            <consortium name="EnsemblMetazoa"/>
        </authorList>
    </citation>
    <scope>IDENTIFICATION</scope>
    <source>
        <strain evidence="15">LVP_AGWG</strain>
    </source>
</reference>
<keyword evidence="5" id="KW-0222">Digestion</keyword>
<accession>A0A6I8U5B9</accession>
<dbReference type="Gene3D" id="2.40.10.10">
    <property type="entry name" value="Trypsin-like serine proteases"/>
    <property type="match status" value="1"/>
</dbReference>
<sequence>MTRSTVLITIVGLVLTEGFKLGLNNENEDSIKIVGGHPIGIEQAPYQVSVQVKSKSSQRHICGGTILSADKVLTAAHCIEEGTKYAVRAGSNNHGRGGQLVNVLDYRVHPEFSDYYLTNDVAMLRLERHLFFSRSVALIGMAYSEYFYTAPKEVFVSGWGSILYDSSLSDRLQGVSIPLVSHEQCSQLYAEFNNVTESMFCAGQVEKGGKDSCQGDSGGPVVMNGYLVGVVSWGYGCAEPKYPGVYSKVYSFREWIQSLL</sequence>
<dbReference type="InterPro" id="IPR018114">
    <property type="entry name" value="TRYPSIN_HIS"/>
</dbReference>
<dbReference type="OrthoDB" id="10059102at2759"/>
<dbReference type="SMART" id="SM00020">
    <property type="entry name" value="Tryp_SPc"/>
    <property type="match status" value="1"/>
</dbReference>
<proteinExistence type="inferred from homology"/>
<evidence type="ECO:0000313" key="15">
    <source>
        <dbReference type="EnsemblMetazoa" id="AAEL025114-PA"/>
    </source>
</evidence>
<evidence type="ECO:0000256" key="12">
    <source>
        <dbReference type="ARBA" id="ARBA00038868"/>
    </source>
</evidence>
<dbReference type="Proteomes" id="UP000008820">
    <property type="component" value="Chromosome 3"/>
</dbReference>
<dbReference type="PANTHER" id="PTHR24276">
    <property type="entry name" value="POLYSERASE-RELATED"/>
    <property type="match status" value="1"/>
</dbReference>
<dbReference type="FunFam" id="2.40.10.10:FF:000077">
    <property type="entry name" value="Predicted protein"/>
    <property type="match status" value="1"/>
</dbReference>
<organism evidence="15 16">
    <name type="scientific">Aedes aegypti</name>
    <name type="common">Yellowfever mosquito</name>
    <name type="synonym">Culex aegypti</name>
    <dbReference type="NCBI Taxonomy" id="7159"/>
    <lineage>
        <taxon>Eukaryota</taxon>
        <taxon>Metazoa</taxon>
        <taxon>Ecdysozoa</taxon>
        <taxon>Arthropoda</taxon>
        <taxon>Hexapoda</taxon>
        <taxon>Insecta</taxon>
        <taxon>Pterygota</taxon>
        <taxon>Neoptera</taxon>
        <taxon>Endopterygota</taxon>
        <taxon>Diptera</taxon>
        <taxon>Nematocera</taxon>
        <taxon>Culicoidea</taxon>
        <taxon>Culicidae</taxon>
        <taxon>Culicinae</taxon>
        <taxon>Aedini</taxon>
        <taxon>Aedes</taxon>
        <taxon>Stegomyia</taxon>
    </lineage>
</organism>
<evidence type="ECO:0000256" key="9">
    <source>
        <dbReference type="ARBA" id="ARBA00023157"/>
    </source>
</evidence>
<dbReference type="GO" id="GO:0007586">
    <property type="term" value="P:digestion"/>
    <property type="evidence" value="ECO:0007669"/>
    <property type="project" value="UniProtKB-KW"/>
</dbReference>
<evidence type="ECO:0000256" key="4">
    <source>
        <dbReference type="ARBA" id="ARBA00022729"/>
    </source>
</evidence>
<comment type="function">
    <text evidence="13">Major function may be to aid in digestion of the blood meal.</text>
</comment>
<dbReference type="InParanoid" id="A0A6I8U5B9"/>
<dbReference type="GO" id="GO:0004252">
    <property type="term" value="F:serine-type endopeptidase activity"/>
    <property type="evidence" value="ECO:0007669"/>
    <property type="project" value="UniProtKB-EC"/>
</dbReference>
<keyword evidence="4" id="KW-0732">Signal</keyword>
<protein>
    <recommendedName>
        <fullName evidence="12">trypsin</fullName>
        <ecNumber evidence="12">3.4.21.4</ecNumber>
    </recommendedName>
</protein>
<evidence type="ECO:0000256" key="13">
    <source>
        <dbReference type="ARBA" id="ARBA00060213"/>
    </source>
</evidence>
<dbReference type="InterPro" id="IPR009003">
    <property type="entry name" value="Peptidase_S1_PA"/>
</dbReference>
<keyword evidence="2" id="KW-0964">Secreted</keyword>
<dbReference type="GO" id="GO:0005576">
    <property type="term" value="C:extracellular region"/>
    <property type="evidence" value="ECO:0007669"/>
    <property type="project" value="UniProtKB-SubCell"/>
</dbReference>
<dbReference type="PROSITE" id="PS50240">
    <property type="entry name" value="TRYPSIN_DOM"/>
    <property type="match status" value="1"/>
</dbReference>
<comment type="similarity">
    <text evidence="10">Belongs to the peptidase S1 family. CLIP subfamily.</text>
</comment>
<evidence type="ECO:0000256" key="3">
    <source>
        <dbReference type="ARBA" id="ARBA00022670"/>
    </source>
</evidence>
<evidence type="ECO:0000256" key="2">
    <source>
        <dbReference type="ARBA" id="ARBA00022525"/>
    </source>
</evidence>
<feature type="domain" description="Peptidase S1" evidence="14">
    <location>
        <begin position="33"/>
        <end position="260"/>
    </location>
</feature>
<dbReference type="InterPro" id="IPR001254">
    <property type="entry name" value="Trypsin_dom"/>
</dbReference>
<comment type="subcellular location">
    <subcellularLocation>
        <location evidence="1">Secreted</location>
    </subcellularLocation>
</comment>
<comment type="catalytic activity">
    <reaction evidence="11">
        <text>Preferential cleavage: Arg-|-Xaa, Lys-|-Xaa.</text>
        <dbReference type="EC" id="3.4.21.4"/>
    </reaction>
</comment>
<evidence type="ECO:0000256" key="1">
    <source>
        <dbReference type="ARBA" id="ARBA00004613"/>
    </source>
</evidence>
<keyword evidence="3" id="KW-0645">Protease</keyword>
<keyword evidence="7" id="KW-0720">Serine protease</keyword>
<keyword evidence="9" id="KW-1015">Disulfide bond</keyword>
<name>A0A6I8U5B9_AEDAE</name>
<dbReference type="CDD" id="cd00190">
    <property type="entry name" value="Tryp_SPc"/>
    <property type="match status" value="1"/>
</dbReference>
<dbReference type="InterPro" id="IPR043504">
    <property type="entry name" value="Peptidase_S1_PA_chymotrypsin"/>
</dbReference>
<keyword evidence="16" id="KW-1185">Reference proteome</keyword>
<reference evidence="15 16" key="1">
    <citation type="submission" date="2017-06" db="EMBL/GenBank/DDBJ databases">
        <title>Aedes aegypti genome working group (AGWG) sequencing and assembly.</title>
        <authorList>
            <consortium name="Aedes aegypti Genome Working Group (AGWG)"/>
            <person name="Matthews B.J."/>
        </authorList>
    </citation>
    <scope>NUCLEOTIDE SEQUENCE [LARGE SCALE GENOMIC DNA]</scope>
    <source>
        <strain evidence="15 16">LVP_AGWG</strain>
    </source>
</reference>
<dbReference type="EnsemblMetazoa" id="AAEL025114-RA">
    <property type="protein sequence ID" value="AAEL025114-PA"/>
    <property type="gene ID" value="AAEL025114"/>
</dbReference>
<evidence type="ECO:0000256" key="5">
    <source>
        <dbReference type="ARBA" id="ARBA00022757"/>
    </source>
</evidence>
<dbReference type="InterPro" id="IPR001314">
    <property type="entry name" value="Peptidase_S1A"/>
</dbReference>